<evidence type="ECO:0000256" key="1">
    <source>
        <dbReference type="SAM" id="SignalP"/>
    </source>
</evidence>
<dbReference type="STRING" id="1419482.SAMN05444266_11634"/>
<evidence type="ECO:0000313" key="4">
    <source>
        <dbReference type="Proteomes" id="UP000184420"/>
    </source>
</evidence>
<gene>
    <name evidence="3" type="ORF">SAMN05444266_11634</name>
</gene>
<reference evidence="3 4" key="1">
    <citation type="submission" date="2016-11" db="EMBL/GenBank/DDBJ databases">
        <authorList>
            <person name="Jaros S."/>
            <person name="Januszkiewicz K."/>
            <person name="Wedrychowicz H."/>
        </authorList>
    </citation>
    <scope>NUCLEOTIDE SEQUENCE [LARGE SCALE GENOMIC DNA]</scope>
    <source>
        <strain evidence="3 4">DSM 27406</strain>
    </source>
</reference>
<proteinExistence type="predicted"/>
<feature type="chain" id="PRO_5012207038" evidence="1">
    <location>
        <begin position="21"/>
        <end position="112"/>
    </location>
</feature>
<dbReference type="AlphaFoldDB" id="A0A1M7N4D4"/>
<organism evidence="3 4">
    <name type="scientific">Chitinophaga jiangningensis</name>
    <dbReference type="NCBI Taxonomy" id="1419482"/>
    <lineage>
        <taxon>Bacteria</taxon>
        <taxon>Pseudomonadati</taxon>
        <taxon>Bacteroidota</taxon>
        <taxon>Chitinophagia</taxon>
        <taxon>Chitinophagales</taxon>
        <taxon>Chitinophagaceae</taxon>
        <taxon>Chitinophaga</taxon>
    </lineage>
</organism>
<feature type="domain" description="Secretion system C-terminal sorting" evidence="2">
    <location>
        <begin position="41"/>
        <end position="109"/>
    </location>
</feature>
<dbReference type="NCBIfam" id="TIGR04183">
    <property type="entry name" value="Por_Secre_tail"/>
    <property type="match status" value="1"/>
</dbReference>
<name>A0A1M7N4D4_9BACT</name>
<evidence type="ECO:0000313" key="3">
    <source>
        <dbReference type="EMBL" id="SHM97843.1"/>
    </source>
</evidence>
<sequence length="112" mass="12196">MKALLITLAGVLLHVASAHAAAHCSRQGVDSTQLRAHAVRVFPNPAVSQWNIEGIRNMKQLALYSIAGQLIRQWPVNGKQSQLLTPDLSHGTYLLRVSFDDGSSASKIILKQ</sequence>
<protein>
    <submittedName>
        <fullName evidence="3">Por secretion system C-terminal sorting domain-containing protein</fullName>
    </submittedName>
</protein>
<dbReference type="EMBL" id="FRBL01000016">
    <property type="protein sequence ID" value="SHM97843.1"/>
    <property type="molecule type" value="Genomic_DNA"/>
</dbReference>
<feature type="signal peptide" evidence="1">
    <location>
        <begin position="1"/>
        <end position="20"/>
    </location>
</feature>
<dbReference type="InterPro" id="IPR026444">
    <property type="entry name" value="Secre_tail"/>
</dbReference>
<accession>A0A1M7N4D4</accession>
<keyword evidence="4" id="KW-1185">Reference proteome</keyword>
<evidence type="ECO:0000259" key="2">
    <source>
        <dbReference type="Pfam" id="PF18962"/>
    </source>
</evidence>
<dbReference type="Pfam" id="PF18962">
    <property type="entry name" value="Por_Secre_tail"/>
    <property type="match status" value="1"/>
</dbReference>
<dbReference type="Proteomes" id="UP000184420">
    <property type="component" value="Unassembled WGS sequence"/>
</dbReference>
<keyword evidence="1" id="KW-0732">Signal</keyword>